<evidence type="ECO:0000313" key="2">
    <source>
        <dbReference type="Proteomes" id="UP000825935"/>
    </source>
</evidence>
<sequence>MQFHSISCSAANDWISTDTRRLPHHGDVKANNFSSVSKLILNLFERRKARGSRECRSNYPLCDVGSSPVHYGSSGSFLRDSKQDSAGCYCLWWSSVNSFAALKGFACKALAPSKVLLANNALSVLMATF</sequence>
<proteinExistence type="predicted"/>
<name>A0A8T2T241_CERRI</name>
<keyword evidence="2" id="KW-1185">Reference proteome</keyword>
<accession>A0A8T2T241</accession>
<protein>
    <submittedName>
        <fullName evidence="1">Uncharacterized protein</fullName>
    </submittedName>
</protein>
<dbReference type="Proteomes" id="UP000825935">
    <property type="component" value="Chromosome 16"/>
</dbReference>
<organism evidence="1 2">
    <name type="scientific">Ceratopteris richardii</name>
    <name type="common">Triangle waterfern</name>
    <dbReference type="NCBI Taxonomy" id="49495"/>
    <lineage>
        <taxon>Eukaryota</taxon>
        <taxon>Viridiplantae</taxon>
        <taxon>Streptophyta</taxon>
        <taxon>Embryophyta</taxon>
        <taxon>Tracheophyta</taxon>
        <taxon>Polypodiopsida</taxon>
        <taxon>Polypodiidae</taxon>
        <taxon>Polypodiales</taxon>
        <taxon>Pteridineae</taxon>
        <taxon>Pteridaceae</taxon>
        <taxon>Parkerioideae</taxon>
        <taxon>Ceratopteris</taxon>
    </lineage>
</organism>
<comment type="caution">
    <text evidence="1">The sequence shown here is derived from an EMBL/GenBank/DDBJ whole genome shotgun (WGS) entry which is preliminary data.</text>
</comment>
<gene>
    <name evidence="1" type="ORF">KP509_16G052900</name>
</gene>
<dbReference type="EMBL" id="CM035421">
    <property type="protein sequence ID" value="KAH7388003.1"/>
    <property type="molecule type" value="Genomic_DNA"/>
</dbReference>
<reference evidence="1" key="1">
    <citation type="submission" date="2021-08" db="EMBL/GenBank/DDBJ databases">
        <title>WGS assembly of Ceratopteris richardii.</title>
        <authorList>
            <person name="Marchant D.B."/>
            <person name="Chen G."/>
            <person name="Jenkins J."/>
            <person name="Shu S."/>
            <person name="Leebens-Mack J."/>
            <person name="Grimwood J."/>
            <person name="Schmutz J."/>
            <person name="Soltis P."/>
            <person name="Soltis D."/>
            <person name="Chen Z.-H."/>
        </authorList>
    </citation>
    <scope>NUCLEOTIDE SEQUENCE</scope>
    <source>
        <strain evidence="1">Whitten #5841</strain>
        <tissue evidence="1">Leaf</tissue>
    </source>
</reference>
<evidence type="ECO:0000313" key="1">
    <source>
        <dbReference type="EMBL" id="KAH7388003.1"/>
    </source>
</evidence>
<dbReference type="AlphaFoldDB" id="A0A8T2T241"/>